<organism evidence="3 4">
    <name type="scientific">Fragilariopsis cylindrus CCMP1102</name>
    <dbReference type="NCBI Taxonomy" id="635003"/>
    <lineage>
        <taxon>Eukaryota</taxon>
        <taxon>Sar</taxon>
        <taxon>Stramenopiles</taxon>
        <taxon>Ochrophyta</taxon>
        <taxon>Bacillariophyta</taxon>
        <taxon>Bacillariophyceae</taxon>
        <taxon>Bacillariophycidae</taxon>
        <taxon>Bacillariales</taxon>
        <taxon>Bacillariaceae</taxon>
        <taxon>Fragilariopsis</taxon>
    </lineage>
</organism>
<keyword evidence="2" id="KW-0732">Signal</keyword>
<accession>A0A1E7FZB9</accession>
<reference evidence="3 4" key="1">
    <citation type="submission" date="2016-09" db="EMBL/GenBank/DDBJ databases">
        <title>Extensive genetic diversity and differential bi-allelic expression allows diatom success in the polar Southern Ocean.</title>
        <authorList>
            <consortium name="DOE Joint Genome Institute"/>
            <person name="Mock T."/>
            <person name="Otillar R.P."/>
            <person name="Strauss J."/>
            <person name="Dupont C."/>
            <person name="Frickenhaus S."/>
            <person name="Maumus F."/>
            <person name="Mcmullan M."/>
            <person name="Sanges R."/>
            <person name="Schmutz J."/>
            <person name="Toseland A."/>
            <person name="Valas R."/>
            <person name="Veluchamy A."/>
            <person name="Ward B.J."/>
            <person name="Allen A."/>
            <person name="Barry K."/>
            <person name="Falciatore A."/>
            <person name="Ferrante M."/>
            <person name="Fortunato A.E."/>
            <person name="Gloeckner G."/>
            <person name="Gruber A."/>
            <person name="Hipkin R."/>
            <person name="Janech M."/>
            <person name="Kroth P."/>
            <person name="Leese F."/>
            <person name="Lindquist E."/>
            <person name="Lyon B.R."/>
            <person name="Martin J."/>
            <person name="Mayer C."/>
            <person name="Parker M."/>
            <person name="Quesneville H."/>
            <person name="Raymond J."/>
            <person name="Uhlig C."/>
            <person name="Valentin K.U."/>
            <person name="Worden A.Z."/>
            <person name="Armbrust E.V."/>
            <person name="Bowler C."/>
            <person name="Green B."/>
            <person name="Moulton V."/>
            <person name="Van Oosterhout C."/>
            <person name="Grigoriev I."/>
        </authorList>
    </citation>
    <scope>NUCLEOTIDE SEQUENCE [LARGE SCALE GENOMIC DNA]</scope>
    <source>
        <strain evidence="3 4">CCMP1102</strain>
    </source>
</reference>
<dbReference type="KEGG" id="fcy:FRACYDRAFT_233322"/>
<keyword evidence="4" id="KW-1185">Reference proteome</keyword>
<dbReference type="EMBL" id="KV784353">
    <property type="protein sequence ID" value="OEU23153.1"/>
    <property type="molecule type" value="Genomic_DNA"/>
</dbReference>
<dbReference type="Proteomes" id="UP000095751">
    <property type="component" value="Unassembled WGS sequence"/>
</dbReference>
<feature type="compositionally biased region" description="Basic and acidic residues" evidence="1">
    <location>
        <begin position="551"/>
        <end position="572"/>
    </location>
</feature>
<dbReference type="AlphaFoldDB" id="A0A1E7FZB9"/>
<feature type="signal peptide" evidence="2">
    <location>
        <begin position="1"/>
        <end position="25"/>
    </location>
</feature>
<evidence type="ECO:0000256" key="1">
    <source>
        <dbReference type="SAM" id="MobiDB-lite"/>
    </source>
</evidence>
<gene>
    <name evidence="3" type="ORF">FRACYDRAFT_233322</name>
</gene>
<feature type="region of interest" description="Disordered" evidence="1">
    <location>
        <begin position="551"/>
        <end position="579"/>
    </location>
</feature>
<evidence type="ECO:0000313" key="4">
    <source>
        <dbReference type="Proteomes" id="UP000095751"/>
    </source>
</evidence>
<evidence type="ECO:0000313" key="3">
    <source>
        <dbReference type="EMBL" id="OEU23153.1"/>
    </source>
</evidence>
<sequence length="579" mass="64685">MALLIHHLLVVQLLLLVLVVVQVYGLSTQLPPPQSQPALTALPLPLTSSQPQSVKKRRSGKSSFLYKQEKQHQLLVEVDESSIDTTSSISSSTAAAEEICLLGLAQKHSNKRPGSSQYKKAWRHWLSAAVDSIRDDLCSNVLSVGGLLSNSNNNNTTDDMMMMNQKVTEEFEKLHYDLGVAADIGIMPSFQNHQARIGYSLEFFCRARSLAEFFLETNVDIIYADAADQDNNKYPKFWSNTLINNECPILASSTSSSPLSPSLLSETTATYEIVSLGGGPGFDFVGVALAATFSWYAQSNDNDNNNSCSNNMNIHVSVLDYEEGWKDLVNAMDGSTRNILTTVPVPSSSLSTAATTLPSLSCDWGGKCDITRSLLHDPVNVHCLKLVHGRGDAEMNNSNDDEDGTAQPPPTASPAKLWICQYCVAENAELLRKSNFVFFKELIEVIPVGTLLLLTEVVPRLWPEFVHQLDNDGLLSYVDIGFCKGYHGKQFMLQKKRAMIESESSSTSCSNDKHEQEPNNHGLFEQFDHRTREQLIHFEELSVCHDRKLQSGWERKERKSNESAEYHYEQERRKRNTRK</sequence>
<protein>
    <submittedName>
        <fullName evidence="3">Uncharacterized protein</fullName>
    </submittedName>
</protein>
<feature type="chain" id="PRO_5009193738" evidence="2">
    <location>
        <begin position="26"/>
        <end position="579"/>
    </location>
</feature>
<name>A0A1E7FZB9_9STRA</name>
<dbReference type="OrthoDB" id="100006at2759"/>
<dbReference type="InParanoid" id="A0A1E7FZB9"/>
<proteinExistence type="predicted"/>
<evidence type="ECO:0000256" key="2">
    <source>
        <dbReference type="SAM" id="SignalP"/>
    </source>
</evidence>